<dbReference type="NCBIfam" id="NF037995">
    <property type="entry name" value="TRAP_S1"/>
    <property type="match status" value="1"/>
</dbReference>
<evidence type="ECO:0000256" key="2">
    <source>
        <dbReference type="SAM" id="SignalP"/>
    </source>
</evidence>
<keyword evidence="4" id="KW-1185">Reference proteome</keyword>
<dbReference type="Pfam" id="PF03480">
    <property type="entry name" value="DctP"/>
    <property type="match status" value="1"/>
</dbReference>
<dbReference type="InterPro" id="IPR018389">
    <property type="entry name" value="DctP_fam"/>
</dbReference>
<dbReference type="EMBL" id="JANFPI010000002">
    <property type="protein sequence ID" value="MCX8996992.1"/>
    <property type="molecule type" value="Genomic_DNA"/>
</dbReference>
<accession>A0AAE3N1G2</accession>
<dbReference type="AlphaFoldDB" id="A0AAE3N1G2"/>
<dbReference type="PANTHER" id="PTHR33376">
    <property type="match status" value="1"/>
</dbReference>
<dbReference type="RefSeq" id="WP_306410762.1">
    <property type="nucleotide sequence ID" value="NZ_JANFPI010000002.1"/>
</dbReference>
<evidence type="ECO:0000256" key="1">
    <source>
        <dbReference type="ARBA" id="ARBA00022729"/>
    </source>
</evidence>
<protein>
    <submittedName>
        <fullName evidence="3">TRAP transporter substrate-binding protein</fullName>
    </submittedName>
</protein>
<dbReference type="InterPro" id="IPR038404">
    <property type="entry name" value="TRAP_DctP_sf"/>
</dbReference>
<organism evidence="3 4">
    <name type="scientific">Ectorhizobium quercum</name>
    <dbReference type="NCBI Taxonomy" id="2965071"/>
    <lineage>
        <taxon>Bacteria</taxon>
        <taxon>Pseudomonadati</taxon>
        <taxon>Pseudomonadota</taxon>
        <taxon>Alphaproteobacteria</taxon>
        <taxon>Hyphomicrobiales</taxon>
        <taxon>Rhizobiaceae</taxon>
        <taxon>Ectorhizobium</taxon>
    </lineage>
</organism>
<comment type="caution">
    <text evidence="3">The sequence shown here is derived from an EMBL/GenBank/DDBJ whole genome shotgun (WGS) entry which is preliminary data.</text>
</comment>
<dbReference type="Proteomes" id="UP001208771">
    <property type="component" value="Unassembled WGS sequence"/>
</dbReference>
<name>A0AAE3N1G2_9HYPH</name>
<sequence length="338" mass="37942">MKFEYLKMTAFKTIAATMLVAATALGSVAEAATTWRFATKQPADSPEGKAFQYFADKVQEYSGGDLVVQVYPSEQLGKEAAILEQLELGTVQLYAEDAFFLQKWVPDIKWIAPIFLFQNRDQWTKFVNSDLVQGWLTQVEETAGIRPLGDPTAFVRGPYRVLITKTPLDDYTKIRGMQLRMYPDQLAISVWSHLGADLRMLAWTETYEGLKSGIATSVTSPAALVEAMRFYEVAPYITRTNEFWQGLMFSMNGEAFDELSEKDQQALLKAHAEAGEYSATLMQETADSMQARLEARGVTFVDMDLDPLFEDMAKWYAEEDKAGRLPAGFMDAANAARQ</sequence>
<dbReference type="CDD" id="cd13603">
    <property type="entry name" value="PBP2_TRAP_Siap_TeaA_like"/>
    <property type="match status" value="1"/>
</dbReference>
<reference evidence="3" key="1">
    <citation type="submission" date="2022-07" db="EMBL/GenBank/DDBJ databases">
        <title>Ectorhizobium quercum gen.nov., sp. nov.</title>
        <authorList>
            <person name="Ma T."/>
            <person name="Li Y."/>
        </authorList>
    </citation>
    <scope>NUCLEOTIDE SEQUENCE</scope>
    <source>
        <strain evidence="3">BDR2-2</strain>
    </source>
</reference>
<feature type="chain" id="PRO_5041923569" evidence="2">
    <location>
        <begin position="32"/>
        <end position="338"/>
    </location>
</feature>
<proteinExistence type="predicted"/>
<dbReference type="PANTHER" id="PTHR33376:SF4">
    <property type="entry name" value="SIALIC ACID-BINDING PERIPLASMIC PROTEIN SIAP"/>
    <property type="match status" value="1"/>
</dbReference>
<evidence type="ECO:0000313" key="4">
    <source>
        <dbReference type="Proteomes" id="UP001208771"/>
    </source>
</evidence>
<gene>
    <name evidence="3" type="ORF">NOF55_07720</name>
</gene>
<keyword evidence="1 2" id="KW-0732">Signal</keyword>
<evidence type="ECO:0000313" key="3">
    <source>
        <dbReference type="EMBL" id="MCX8996992.1"/>
    </source>
</evidence>
<dbReference type="GO" id="GO:0055085">
    <property type="term" value="P:transmembrane transport"/>
    <property type="evidence" value="ECO:0007669"/>
    <property type="project" value="InterPro"/>
</dbReference>
<dbReference type="Gene3D" id="3.40.190.170">
    <property type="entry name" value="Bacterial extracellular solute-binding protein, family 7"/>
    <property type="match status" value="1"/>
</dbReference>
<feature type="signal peptide" evidence="2">
    <location>
        <begin position="1"/>
        <end position="31"/>
    </location>
</feature>